<dbReference type="PANTHER" id="PTHR34057:SF10">
    <property type="entry name" value="TRANSPOSASE, PTTA_EN_SPM, PLANT"/>
    <property type="match status" value="1"/>
</dbReference>
<feature type="compositionally biased region" description="Polar residues" evidence="1">
    <location>
        <begin position="89"/>
        <end position="103"/>
    </location>
</feature>
<sequence length="446" mass="51218">MVPDLELKVKLEDALDMSAGKENVIVPVVPESKDMPHEFNHEINAHGTKALFIETTALSNENEDVEVDITDFARFNVYPVEAVQKDVTESSSSFGDTESQTENGPILSDTEVESQLNTGNESSLIFEGWCEPFRIRKRKLTVGWRRFSRSLMWRCKWIELRLKQLQSQALKYDKELAAYDHRKQIEFEKFTVDGSNTKSVPFLGQSHRDKIMKRKKRKRVEEMFDIKSYMSNHNLFSFYEDKNFTGRASLEDYHGDLVNATNCDAGLVEINDMWPSSLGLRDNDNLLEEVIQKLEEVHSHVQKLKTRMDKVVSENPKKFSSVINCLLPCDGLTRSDQDLAFASDGEVTPLFDIFQTTEQPRPVTEDGLLIQNEAANEELYAFEDVRSQHMEKPKELIEEQKTNLARRVSEPDLPSANAKPPVQSTMKSPSASDSSFPRRSRRWLKR</sequence>
<evidence type="ECO:0000256" key="1">
    <source>
        <dbReference type="SAM" id="MobiDB-lite"/>
    </source>
</evidence>
<gene>
    <name evidence="2" type="ORF">O6P43_017192</name>
</gene>
<organism evidence="2 3">
    <name type="scientific">Quillaja saponaria</name>
    <name type="common">Soap bark tree</name>
    <dbReference type="NCBI Taxonomy" id="32244"/>
    <lineage>
        <taxon>Eukaryota</taxon>
        <taxon>Viridiplantae</taxon>
        <taxon>Streptophyta</taxon>
        <taxon>Embryophyta</taxon>
        <taxon>Tracheophyta</taxon>
        <taxon>Spermatophyta</taxon>
        <taxon>Magnoliopsida</taxon>
        <taxon>eudicotyledons</taxon>
        <taxon>Gunneridae</taxon>
        <taxon>Pentapetalae</taxon>
        <taxon>rosids</taxon>
        <taxon>fabids</taxon>
        <taxon>Fabales</taxon>
        <taxon>Quillajaceae</taxon>
        <taxon>Quillaja</taxon>
    </lineage>
</organism>
<reference evidence="2" key="1">
    <citation type="journal article" date="2023" name="Science">
        <title>Elucidation of the pathway for biosynthesis of saponin adjuvants from the soapbark tree.</title>
        <authorList>
            <person name="Reed J."/>
            <person name="Orme A."/>
            <person name="El-Demerdash A."/>
            <person name="Owen C."/>
            <person name="Martin L.B.B."/>
            <person name="Misra R.C."/>
            <person name="Kikuchi S."/>
            <person name="Rejzek M."/>
            <person name="Martin A.C."/>
            <person name="Harkess A."/>
            <person name="Leebens-Mack J."/>
            <person name="Louveau T."/>
            <person name="Stephenson M.J."/>
            <person name="Osbourn A."/>
        </authorList>
    </citation>
    <scope>NUCLEOTIDE SEQUENCE</scope>
    <source>
        <strain evidence="2">S10</strain>
    </source>
</reference>
<proteinExistence type="predicted"/>
<dbReference type="AlphaFoldDB" id="A0AAD7LPC5"/>
<accession>A0AAD7LPC5</accession>
<keyword evidence="2" id="KW-0251">Elongation factor</keyword>
<feature type="region of interest" description="Disordered" evidence="1">
    <location>
        <begin position="88"/>
        <end position="108"/>
    </location>
</feature>
<evidence type="ECO:0000313" key="3">
    <source>
        <dbReference type="Proteomes" id="UP001163823"/>
    </source>
</evidence>
<keyword evidence="2" id="KW-0648">Protein biosynthesis</keyword>
<dbReference type="CDD" id="cd11650">
    <property type="entry name" value="AT4G37440_like"/>
    <property type="match status" value="1"/>
</dbReference>
<feature type="region of interest" description="Disordered" evidence="1">
    <location>
        <begin position="400"/>
        <end position="446"/>
    </location>
</feature>
<comment type="caution">
    <text evidence="2">The sequence shown here is derived from an EMBL/GenBank/DDBJ whole genome shotgun (WGS) entry which is preliminary data.</text>
</comment>
<protein>
    <submittedName>
        <fullName evidence="2">Elongation factor 4</fullName>
    </submittedName>
</protein>
<dbReference type="Proteomes" id="UP001163823">
    <property type="component" value="Chromosome 7"/>
</dbReference>
<evidence type="ECO:0000313" key="2">
    <source>
        <dbReference type="EMBL" id="KAJ7961896.1"/>
    </source>
</evidence>
<dbReference type="PANTHER" id="PTHR34057">
    <property type="entry name" value="ELONGATION FACTOR"/>
    <property type="match status" value="1"/>
</dbReference>
<keyword evidence="3" id="KW-1185">Reference proteome</keyword>
<dbReference type="EMBL" id="JARAOO010000007">
    <property type="protein sequence ID" value="KAJ7961896.1"/>
    <property type="molecule type" value="Genomic_DNA"/>
</dbReference>
<name>A0AAD7LPC5_QUISA</name>
<dbReference type="GO" id="GO:0003746">
    <property type="term" value="F:translation elongation factor activity"/>
    <property type="evidence" value="ECO:0007669"/>
    <property type="project" value="UniProtKB-KW"/>
</dbReference>
<dbReference type="KEGG" id="qsa:O6P43_017192"/>
<feature type="compositionally biased region" description="Polar residues" evidence="1">
    <location>
        <begin position="422"/>
        <end position="437"/>
    </location>
</feature>
<dbReference type="InterPro" id="IPR038745">
    <property type="entry name" value="AT4G37440-like"/>
</dbReference>